<dbReference type="InterPro" id="IPR003961">
    <property type="entry name" value="FN3_dom"/>
</dbReference>
<feature type="domain" description="DUF5123" evidence="1">
    <location>
        <begin position="453"/>
        <end position="561"/>
    </location>
</feature>
<name>F9D6Q2_PREDD</name>
<dbReference type="CDD" id="cd00063">
    <property type="entry name" value="FN3"/>
    <property type="match status" value="1"/>
</dbReference>
<dbReference type="InterPro" id="IPR013783">
    <property type="entry name" value="Ig-like_fold"/>
</dbReference>
<dbReference type="eggNOG" id="ENOG5032VP4">
    <property type="taxonomic scope" value="Bacteria"/>
</dbReference>
<dbReference type="Pfam" id="PF17161">
    <property type="entry name" value="DUF5123"/>
    <property type="match status" value="1"/>
</dbReference>
<sequence>MATGTKHHALHQRIIMKSIKHSICTAAVATLGALSLASCTDGNDWNVDNTLNRLFGTTDISLDIHDTKVGVAFTEIKGAEGYQVELSTDSLYADEVAPGSIVDTLRGTPDTLRNLTGETKYYLRMRSIAQGKAASRWVYYKNSRGHRYFVTKSEQLFRDLTPADVDESTAHVSWRAGQQVTHLVVLKGGETVKSIELGADPIAAGDYTITGLQPTTTYTVNLMNGTAKRGTLTLTTTAAMPAASYKYYLPAGTKELTQDMLDQIAATAQQKAGSNTNYSVTIGIAAGQQLALYGSNAEEGKTSLTIPDGMAVTFFGLAGDAPTLKLQKALNLEGSHAYVRFQHLNITDDGAGYFVNQSKTATVDEFGVDNCEVSDFATAFFRLQGTSGISVNTLSLNNSIFHDMCSGYSFIHVDAGSGKGKVNRIRMANCTLYNIATGGKMLIFSKKTNMESIAIDRLTMYNCIGNGNFLIDFGDKTFGANSITISNSLFAKTPDDVTNKNLRCLHAPVVTNTYTTSDFFKKIDGATALDAAAGDVFADPAAGNFTLKPAYTRLGAGDSRWDTID</sequence>
<dbReference type="SUPFAM" id="SSF51126">
    <property type="entry name" value="Pectin lyase-like"/>
    <property type="match status" value="1"/>
</dbReference>
<dbReference type="STRING" id="908937.Prede_2294"/>
<evidence type="ECO:0000313" key="3">
    <source>
        <dbReference type="Proteomes" id="UP000007820"/>
    </source>
</evidence>
<reference evidence="2 3" key="1">
    <citation type="submission" date="2011-04" db="EMBL/GenBank/DDBJ databases">
        <authorList>
            <person name="Muzny D."/>
            <person name="Qin X."/>
            <person name="Deng J."/>
            <person name="Jiang H."/>
            <person name="Liu Y."/>
            <person name="Qu J."/>
            <person name="Song X.-Z."/>
            <person name="Zhang L."/>
            <person name="Thornton R."/>
            <person name="Coyle M."/>
            <person name="Francisco L."/>
            <person name="Jackson L."/>
            <person name="Javaid M."/>
            <person name="Korchina V."/>
            <person name="Kovar C."/>
            <person name="Mata R."/>
            <person name="Mathew T."/>
            <person name="Ngo R."/>
            <person name="Nguyen L."/>
            <person name="Nguyen N."/>
            <person name="Okwuonu G."/>
            <person name="Ongeri F."/>
            <person name="Pham C."/>
            <person name="Simmons D."/>
            <person name="Wilczek-Boney K."/>
            <person name="Hale W."/>
            <person name="Jakkamsetti A."/>
            <person name="Pham P."/>
            <person name="Ruth R."/>
            <person name="San Lucas F."/>
            <person name="Warren J."/>
            <person name="Zhang J."/>
            <person name="Zhao Z."/>
            <person name="Zhou C."/>
            <person name="Zhu D."/>
            <person name="Lee S."/>
            <person name="Bess C."/>
            <person name="Blankenburg K."/>
            <person name="Forbes L."/>
            <person name="Fu Q."/>
            <person name="Gubbala S."/>
            <person name="Hirani K."/>
            <person name="Jayaseelan J.C."/>
            <person name="Lara F."/>
            <person name="Munidasa M."/>
            <person name="Palculict T."/>
            <person name="Patil S."/>
            <person name="Pu L.-L."/>
            <person name="Saada N."/>
            <person name="Tang L."/>
            <person name="Weissenberger G."/>
            <person name="Zhu Y."/>
            <person name="Hemphill L."/>
            <person name="Shang Y."/>
            <person name="Youmans B."/>
            <person name="Ayvaz T."/>
            <person name="Ross M."/>
            <person name="Santibanez J."/>
            <person name="Aqrawi P."/>
            <person name="Gross S."/>
            <person name="Joshi V."/>
            <person name="Fowler G."/>
            <person name="Nazareth L."/>
            <person name="Reid J."/>
            <person name="Worley K."/>
            <person name="Petrosino J."/>
            <person name="Highlander S."/>
            <person name="Gibbs R."/>
        </authorList>
    </citation>
    <scope>NUCLEOTIDE SEQUENCE [LARGE SCALE GENOMIC DNA]</scope>
    <source>
        <strain evidence="2 3">DSM 3688</strain>
    </source>
</reference>
<evidence type="ECO:0000313" key="2">
    <source>
        <dbReference type="EMBL" id="EGQ11969.1"/>
    </source>
</evidence>
<comment type="caution">
    <text evidence="2">The sequence shown here is derived from an EMBL/GenBank/DDBJ whole genome shotgun (WGS) entry which is preliminary data.</text>
</comment>
<protein>
    <recommendedName>
        <fullName evidence="1">DUF5123 domain-containing protein</fullName>
    </recommendedName>
</protein>
<dbReference type="Proteomes" id="UP000007820">
    <property type="component" value="Unassembled WGS sequence"/>
</dbReference>
<dbReference type="EMBL" id="AFPW01000047">
    <property type="protein sequence ID" value="EGQ11969.1"/>
    <property type="molecule type" value="Genomic_DNA"/>
</dbReference>
<dbReference type="InterPro" id="IPR033427">
    <property type="entry name" value="DUF5123"/>
</dbReference>
<dbReference type="AlphaFoldDB" id="F9D6Q2"/>
<dbReference type="InterPro" id="IPR011050">
    <property type="entry name" value="Pectin_lyase_fold/virulence"/>
</dbReference>
<proteinExistence type="predicted"/>
<accession>F9D6Q2</accession>
<organism evidence="2 3">
    <name type="scientific">Prevotella dentalis (strain ATCC 49559 / DSM 3688 / JCM 13448 / NCTC 12043 / ES 2772)</name>
    <name type="common">Mitsuokella dentalis</name>
    <dbReference type="NCBI Taxonomy" id="908937"/>
    <lineage>
        <taxon>Bacteria</taxon>
        <taxon>Pseudomonadati</taxon>
        <taxon>Bacteroidota</taxon>
        <taxon>Bacteroidia</taxon>
        <taxon>Bacteroidales</taxon>
        <taxon>Prevotellaceae</taxon>
        <taxon>Prevotella</taxon>
    </lineage>
</organism>
<dbReference type="Gene3D" id="2.60.40.10">
    <property type="entry name" value="Immunoglobulins"/>
    <property type="match status" value="1"/>
</dbReference>
<evidence type="ECO:0000259" key="1">
    <source>
        <dbReference type="Pfam" id="PF17161"/>
    </source>
</evidence>
<gene>
    <name evidence="2" type="ORF">HMPREF9136_2530</name>
</gene>